<proteinExistence type="predicted"/>
<dbReference type="EMBL" id="JAKOGI010000309">
    <property type="protein sequence ID" value="KAJ8437286.1"/>
    <property type="molecule type" value="Genomic_DNA"/>
</dbReference>
<dbReference type="AlphaFoldDB" id="A0A9Q1K6H4"/>
<comment type="caution">
    <text evidence="1">The sequence shown here is derived from an EMBL/GenBank/DDBJ whole genome shotgun (WGS) entry which is preliminary data.</text>
</comment>
<dbReference type="Proteomes" id="UP001153076">
    <property type="component" value="Unassembled WGS sequence"/>
</dbReference>
<name>A0A9Q1K6H4_9CARY</name>
<protein>
    <submittedName>
        <fullName evidence="1">Uncharacterized protein</fullName>
    </submittedName>
</protein>
<organism evidence="1 2">
    <name type="scientific">Carnegiea gigantea</name>
    <dbReference type="NCBI Taxonomy" id="171969"/>
    <lineage>
        <taxon>Eukaryota</taxon>
        <taxon>Viridiplantae</taxon>
        <taxon>Streptophyta</taxon>
        <taxon>Embryophyta</taxon>
        <taxon>Tracheophyta</taxon>
        <taxon>Spermatophyta</taxon>
        <taxon>Magnoliopsida</taxon>
        <taxon>eudicotyledons</taxon>
        <taxon>Gunneridae</taxon>
        <taxon>Pentapetalae</taxon>
        <taxon>Caryophyllales</taxon>
        <taxon>Cactineae</taxon>
        <taxon>Cactaceae</taxon>
        <taxon>Cactoideae</taxon>
        <taxon>Echinocereeae</taxon>
        <taxon>Carnegiea</taxon>
    </lineage>
</organism>
<evidence type="ECO:0000313" key="1">
    <source>
        <dbReference type="EMBL" id="KAJ8437286.1"/>
    </source>
</evidence>
<dbReference type="OrthoDB" id="1937538at2759"/>
<gene>
    <name evidence="1" type="ORF">Cgig2_010111</name>
</gene>
<keyword evidence="2" id="KW-1185">Reference proteome</keyword>
<evidence type="ECO:0000313" key="2">
    <source>
        <dbReference type="Proteomes" id="UP001153076"/>
    </source>
</evidence>
<reference evidence="1" key="1">
    <citation type="submission" date="2022-04" db="EMBL/GenBank/DDBJ databases">
        <title>Carnegiea gigantea Genome sequencing and assembly v2.</title>
        <authorList>
            <person name="Copetti D."/>
            <person name="Sanderson M.J."/>
            <person name="Burquez A."/>
            <person name="Wojciechowski M.F."/>
        </authorList>
    </citation>
    <scope>NUCLEOTIDE SEQUENCE</scope>
    <source>
        <strain evidence="1">SGP5-SGP5p</strain>
        <tissue evidence="1">Aerial part</tissue>
    </source>
</reference>
<accession>A0A9Q1K6H4</accession>
<sequence>MRVSLYAMRDLNAALLMKIGWRLITGPDEPWARVLRHKHCQGRELFHPLNKTLAPNMSNMWRGAAENLGNLRNAMGMAVGDGCATRFWMDRWMEPSPILIFANKPVPGTELDKRVCDYWSAHGGWRWDDFAEYLPQPILQRVASFELMEEGLLYLVLLLTMLQSSSARPLTTTSPNAGVVPTPSTKTTALQATGKLAPGKYRSGSLFLNMLPKGTLPPSGPSTGTNKLND</sequence>